<keyword evidence="5" id="KW-1185">Reference proteome</keyword>
<evidence type="ECO:0000259" key="3">
    <source>
        <dbReference type="PROSITE" id="PS51752"/>
    </source>
</evidence>
<dbReference type="GO" id="GO:0005796">
    <property type="term" value="C:Golgi lumen"/>
    <property type="evidence" value="ECO:0007669"/>
    <property type="project" value="Ensembl"/>
</dbReference>
<dbReference type="InterPro" id="IPR001229">
    <property type="entry name" value="Jacalin-like_lectin_dom"/>
</dbReference>
<protein>
    <submittedName>
        <fullName evidence="4">Zymogen granule protein 16</fullName>
    </submittedName>
</protein>
<proteinExistence type="predicted"/>
<keyword evidence="1" id="KW-0732">Signal</keyword>
<gene>
    <name evidence="4" type="primary">ZG16</name>
</gene>
<dbReference type="GeneTree" id="ENSGT00940000159195"/>
<dbReference type="Ensembl" id="ENSPTXT00000012954.1">
    <property type="protein sequence ID" value="ENSPTXP00000012550.1"/>
    <property type="gene ID" value="ENSPTXG00000008812.1"/>
</dbReference>
<reference evidence="4" key="1">
    <citation type="submission" date="2025-08" db="UniProtKB">
        <authorList>
            <consortium name="Ensembl"/>
        </authorList>
    </citation>
    <scope>IDENTIFICATION</scope>
</reference>
<keyword evidence="2" id="KW-0430">Lectin</keyword>
<dbReference type="SUPFAM" id="SSF51101">
    <property type="entry name" value="Mannose-binding lectins"/>
    <property type="match status" value="1"/>
</dbReference>
<organism evidence="4 5">
    <name type="scientific">Pseudonaja textilis</name>
    <name type="common">Eastern brown snake</name>
    <dbReference type="NCBI Taxonomy" id="8673"/>
    <lineage>
        <taxon>Eukaryota</taxon>
        <taxon>Metazoa</taxon>
        <taxon>Chordata</taxon>
        <taxon>Craniata</taxon>
        <taxon>Vertebrata</taxon>
        <taxon>Euteleostomi</taxon>
        <taxon>Lepidosauria</taxon>
        <taxon>Squamata</taxon>
        <taxon>Bifurcata</taxon>
        <taxon>Unidentata</taxon>
        <taxon>Episquamata</taxon>
        <taxon>Toxicofera</taxon>
        <taxon>Serpentes</taxon>
        <taxon>Colubroidea</taxon>
        <taxon>Elapidae</taxon>
        <taxon>Hydrophiinae</taxon>
        <taxon>Pseudonaja</taxon>
    </lineage>
</organism>
<evidence type="ECO:0000256" key="2">
    <source>
        <dbReference type="ARBA" id="ARBA00022734"/>
    </source>
</evidence>
<evidence type="ECO:0000313" key="4">
    <source>
        <dbReference type="Ensembl" id="ENSPTXP00000012550.1"/>
    </source>
</evidence>
<dbReference type="CDD" id="cd09611">
    <property type="entry name" value="Jacalin_ZG16_like"/>
    <property type="match status" value="1"/>
</dbReference>
<feature type="domain" description="Jacalin-type lectin" evidence="3">
    <location>
        <begin position="26"/>
        <end position="161"/>
    </location>
</feature>
<dbReference type="InterPro" id="IPR052321">
    <property type="entry name" value="PolyBind_ProtTraffic"/>
</dbReference>
<dbReference type="InterPro" id="IPR036404">
    <property type="entry name" value="Jacalin-like_lectin_dom_sf"/>
</dbReference>
<dbReference type="PANTHER" id="PTHR33589">
    <property type="entry name" value="OS11G0524900 PROTEIN"/>
    <property type="match status" value="1"/>
</dbReference>
<dbReference type="GO" id="GO:0030246">
    <property type="term" value="F:carbohydrate binding"/>
    <property type="evidence" value="ECO:0007669"/>
    <property type="project" value="UniProtKB-KW"/>
</dbReference>
<dbReference type="AlphaFoldDB" id="A0A670YL07"/>
<dbReference type="Gene3D" id="2.100.10.30">
    <property type="entry name" value="Jacalin-like lectin domain"/>
    <property type="match status" value="1"/>
</dbReference>
<evidence type="ECO:0000256" key="1">
    <source>
        <dbReference type="ARBA" id="ARBA00022729"/>
    </source>
</evidence>
<dbReference type="PANTHER" id="PTHR33589:SF4">
    <property type="entry name" value="ZYMOGEN GRANULE MEMBRANE PROTEIN 16"/>
    <property type="match status" value="1"/>
</dbReference>
<evidence type="ECO:0000313" key="5">
    <source>
        <dbReference type="Proteomes" id="UP000472273"/>
    </source>
</evidence>
<accession>A0A670YL07</accession>
<dbReference type="SMART" id="SM00915">
    <property type="entry name" value="Jacalin"/>
    <property type="match status" value="1"/>
</dbReference>
<dbReference type="PROSITE" id="PS51752">
    <property type="entry name" value="JACALIN_LECTIN"/>
    <property type="match status" value="1"/>
</dbReference>
<dbReference type="Pfam" id="PF01419">
    <property type="entry name" value="Jacalin"/>
    <property type="match status" value="1"/>
</dbReference>
<dbReference type="Proteomes" id="UP000472273">
    <property type="component" value="Unplaced"/>
</dbReference>
<dbReference type="GO" id="GO:0005615">
    <property type="term" value="C:extracellular space"/>
    <property type="evidence" value="ECO:0007669"/>
    <property type="project" value="Ensembl"/>
</dbReference>
<name>A0A670YL07_PSETE</name>
<reference evidence="4" key="2">
    <citation type="submission" date="2025-09" db="UniProtKB">
        <authorList>
            <consortium name="Ensembl"/>
        </authorList>
    </citation>
    <scope>IDENTIFICATION</scope>
</reference>
<dbReference type="OMA" id="DVYPSTC"/>
<sequence length="183" mass="20510">GAISTTLPQLNPFFLPSIISENARTSSYSGPYGESYGNRFSHSGYQLEGPITALRVRINRNFIVGLQVRYGKQWSNYVGGTSGDLEEIFLFPRESIIQVSGKYSSYIRKLVFVTDEGRYFSFGKDYGSSFNGAPLFPNTVLRFFSGHYSSVISSIGFHWDKYPGGCSTCKDGVQEQENKERVE</sequence>